<reference evidence="2" key="1">
    <citation type="journal article" date="2019" name="Int. J. Syst. Evol. Microbiol.">
        <title>The Global Catalogue of Microorganisms (GCM) 10K type strain sequencing project: providing services to taxonomists for standard genome sequencing and annotation.</title>
        <authorList>
            <consortium name="The Broad Institute Genomics Platform"/>
            <consortium name="The Broad Institute Genome Sequencing Center for Infectious Disease"/>
            <person name="Wu L."/>
            <person name="Ma J."/>
        </authorList>
    </citation>
    <scope>NUCLEOTIDE SEQUENCE [LARGE SCALE GENOMIC DNA]</scope>
    <source>
        <strain evidence="2">NBRC 106593</strain>
    </source>
</reference>
<evidence type="ECO:0000313" key="2">
    <source>
        <dbReference type="Proteomes" id="UP001596356"/>
    </source>
</evidence>
<organism evidence="1 2">
    <name type="scientific">Branchiibius cervicis</name>
    <dbReference type="NCBI Taxonomy" id="908252"/>
    <lineage>
        <taxon>Bacteria</taxon>
        <taxon>Bacillati</taxon>
        <taxon>Actinomycetota</taxon>
        <taxon>Actinomycetes</taxon>
        <taxon>Micrococcales</taxon>
        <taxon>Dermacoccaceae</taxon>
        <taxon>Branchiibius</taxon>
    </lineage>
</organism>
<sequence length="175" mass="19267">MSNAGPRLVILRGNSGSGKSCVASDLQAANRGRVARIGQDAIRRDLLKADDAPGTLAVDLIDDTARWCLARGLDVVVEGILNAGIYGDMLRRLVAEHQGYAAAYYLDIPFEETLRRHLTKPNRNDFGESEMREWYRPRDLVDGLDESVIDATSSRLQTGVTIALAAGWKSPRRRS</sequence>
<dbReference type="InterPro" id="IPR027417">
    <property type="entry name" value="P-loop_NTPase"/>
</dbReference>
<comment type="caution">
    <text evidence="1">The sequence shown here is derived from an EMBL/GenBank/DDBJ whole genome shotgun (WGS) entry which is preliminary data.</text>
</comment>
<dbReference type="Pfam" id="PF13671">
    <property type="entry name" value="AAA_33"/>
    <property type="match status" value="1"/>
</dbReference>
<accession>A0ABW2ARJ5</accession>
<dbReference type="Proteomes" id="UP001596356">
    <property type="component" value="Unassembled WGS sequence"/>
</dbReference>
<dbReference type="Gene3D" id="3.40.50.300">
    <property type="entry name" value="P-loop containing nucleotide triphosphate hydrolases"/>
    <property type="match status" value="1"/>
</dbReference>
<name>A0ABW2ARJ5_9MICO</name>
<keyword evidence="2" id="KW-1185">Reference proteome</keyword>
<dbReference type="EMBL" id="JBHSWJ010000002">
    <property type="protein sequence ID" value="MFC6713726.1"/>
    <property type="molecule type" value="Genomic_DNA"/>
</dbReference>
<dbReference type="SUPFAM" id="SSF52540">
    <property type="entry name" value="P-loop containing nucleoside triphosphate hydrolases"/>
    <property type="match status" value="1"/>
</dbReference>
<protein>
    <submittedName>
        <fullName evidence="1">AAA family ATPase</fullName>
    </submittedName>
</protein>
<evidence type="ECO:0000313" key="1">
    <source>
        <dbReference type="EMBL" id="MFC6713726.1"/>
    </source>
</evidence>
<gene>
    <name evidence="1" type="ORF">ACFQBT_07750</name>
</gene>
<proteinExistence type="predicted"/>
<dbReference type="RefSeq" id="WP_377821712.1">
    <property type="nucleotide sequence ID" value="NZ_JBHSWJ010000002.1"/>
</dbReference>